<evidence type="ECO:0000256" key="2">
    <source>
        <dbReference type="SAM" id="Phobius"/>
    </source>
</evidence>
<evidence type="ECO:0008006" key="5">
    <source>
        <dbReference type="Google" id="ProtNLM"/>
    </source>
</evidence>
<organism evidence="3 4">
    <name type="scientific">Phyllosticta citricarpa</name>
    <dbReference type="NCBI Taxonomy" id="55181"/>
    <lineage>
        <taxon>Eukaryota</taxon>
        <taxon>Fungi</taxon>
        <taxon>Dikarya</taxon>
        <taxon>Ascomycota</taxon>
        <taxon>Pezizomycotina</taxon>
        <taxon>Dothideomycetes</taxon>
        <taxon>Dothideomycetes incertae sedis</taxon>
        <taxon>Botryosphaeriales</taxon>
        <taxon>Phyllostictaceae</taxon>
        <taxon>Phyllosticta</taxon>
    </lineage>
</organism>
<evidence type="ECO:0000256" key="1">
    <source>
        <dbReference type="SAM" id="MobiDB-lite"/>
    </source>
</evidence>
<evidence type="ECO:0000313" key="3">
    <source>
        <dbReference type="EMBL" id="KAK7552531.1"/>
    </source>
</evidence>
<dbReference type="Proteomes" id="UP001365128">
    <property type="component" value="Unassembled WGS sequence"/>
</dbReference>
<proteinExistence type="predicted"/>
<keyword evidence="2" id="KW-0472">Membrane</keyword>
<accession>A0ABR1ML93</accession>
<sequence length="240" mass="26406">MSEMVRNKGAKASSHIIGSSPETQSAAKWSQRRHSVCCIKPPVPFPLHRCLPSPSPTSTPRPCAACGFGPALILWLLCLVAGWLIQLYPSFCAECSAAVWSFRSSSYHSATHTCRLSAAKYVNSSAALESTEASDQASKQASCTPTRSYPATAQSCGCARPDISLTYPLPFHPIIYLKKLCSIFSDLPSRYAPWSRQCWLLILYRTAPCHVEVRRRLARNGSCFFSSSTRQLESRRGAIL</sequence>
<name>A0ABR1ML93_9PEZI</name>
<evidence type="ECO:0000313" key="4">
    <source>
        <dbReference type="Proteomes" id="UP001365128"/>
    </source>
</evidence>
<keyword evidence="2" id="KW-0812">Transmembrane</keyword>
<keyword evidence="4" id="KW-1185">Reference proteome</keyword>
<gene>
    <name evidence="3" type="ORF">IWX46DRAFT_591708</name>
</gene>
<feature type="region of interest" description="Disordered" evidence="1">
    <location>
        <begin position="1"/>
        <end position="21"/>
    </location>
</feature>
<protein>
    <recommendedName>
        <fullName evidence="5">C2H2-type domain-containing protein</fullName>
    </recommendedName>
</protein>
<dbReference type="EMBL" id="JBBPDW010000005">
    <property type="protein sequence ID" value="KAK7552531.1"/>
    <property type="molecule type" value="Genomic_DNA"/>
</dbReference>
<feature type="transmembrane region" description="Helical" evidence="2">
    <location>
        <begin position="63"/>
        <end position="85"/>
    </location>
</feature>
<reference evidence="3 4" key="1">
    <citation type="submission" date="2024-04" db="EMBL/GenBank/DDBJ databases">
        <title>Phyllosticta paracitricarpa is synonymous to the EU quarantine fungus P. citricarpa based on phylogenomic analyses.</title>
        <authorList>
            <consortium name="Lawrence Berkeley National Laboratory"/>
            <person name="Van Ingen-Buijs V.A."/>
            <person name="Van Westerhoven A.C."/>
            <person name="Haridas S."/>
            <person name="Skiadas P."/>
            <person name="Martin F."/>
            <person name="Groenewald J.Z."/>
            <person name="Crous P.W."/>
            <person name="Seidl M.F."/>
        </authorList>
    </citation>
    <scope>NUCLEOTIDE SEQUENCE [LARGE SCALE GENOMIC DNA]</scope>
    <source>
        <strain evidence="3 4">CBS 122670</strain>
    </source>
</reference>
<comment type="caution">
    <text evidence="3">The sequence shown here is derived from an EMBL/GenBank/DDBJ whole genome shotgun (WGS) entry which is preliminary data.</text>
</comment>
<keyword evidence="2" id="KW-1133">Transmembrane helix</keyword>